<feature type="transmembrane region" description="Helical" evidence="1">
    <location>
        <begin position="69"/>
        <end position="90"/>
    </location>
</feature>
<sequence length="106" mass="11914">MYPAFLVCSCGGNCVKPLLEGEEENKLKRFLTRHSTQFKVVGLPSIKTDQIKVATFFGHILFSKQASLLVSYLCSGFISPLLCLLCIFWLEVNHHTFTVKQSLCSL</sequence>
<protein>
    <submittedName>
        <fullName evidence="2">Uncharacterized protein</fullName>
    </submittedName>
</protein>
<gene>
    <name evidence="2" type="ORF">GOODEAATRI_024754</name>
</gene>
<reference evidence="2 3" key="1">
    <citation type="submission" date="2021-06" db="EMBL/GenBank/DDBJ databases">
        <authorList>
            <person name="Palmer J.M."/>
        </authorList>
    </citation>
    <scope>NUCLEOTIDE SEQUENCE [LARGE SCALE GENOMIC DNA]</scope>
    <source>
        <strain evidence="2 3">GA_2019</strain>
        <tissue evidence="2">Muscle</tissue>
    </source>
</reference>
<dbReference type="Proteomes" id="UP001476798">
    <property type="component" value="Unassembled WGS sequence"/>
</dbReference>
<keyword evidence="3" id="KW-1185">Reference proteome</keyword>
<name>A0ABV0PGY5_9TELE</name>
<dbReference type="EMBL" id="JAHRIO010072782">
    <property type="protein sequence ID" value="MEQ2182683.1"/>
    <property type="molecule type" value="Genomic_DNA"/>
</dbReference>
<proteinExistence type="predicted"/>
<comment type="caution">
    <text evidence="2">The sequence shown here is derived from an EMBL/GenBank/DDBJ whole genome shotgun (WGS) entry which is preliminary data.</text>
</comment>
<keyword evidence="1" id="KW-1133">Transmembrane helix</keyword>
<accession>A0ABV0PGY5</accession>
<evidence type="ECO:0000313" key="2">
    <source>
        <dbReference type="EMBL" id="MEQ2182683.1"/>
    </source>
</evidence>
<organism evidence="2 3">
    <name type="scientific">Goodea atripinnis</name>
    <dbReference type="NCBI Taxonomy" id="208336"/>
    <lineage>
        <taxon>Eukaryota</taxon>
        <taxon>Metazoa</taxon>
        <taxon>Chordata</taxon>
        <taxon>Craniata</taxon>
        <taxon>Vertebrata</taxon>
        <taxon>Euteleostomi</taxon>
        <taxon>Actinopterygii</taxon>
        <taxon>Neopterygii</taxon>
        <taxon>Teleostei</taxon>
        <taxon>Neoteleostei</taxon>
        <taxon>Acanthomorphata</taxon>
        <taxon>Ovalentaria</taxon>
        <taxon>Atherinomorphae</taxon>
        <taxon>Cyprinodontiformes</taxon>
        <taxon>Goodeidae</taxon>
        <taxon>Goodea</taxon>
    </lineage>
</organism>
<evidence type="ECO:0000313" key="3">
    <source>
        <dbReference type="Proteomes" id="UP001476798"/>
    </source>
</evidence>
<keyword evidence="1" id="KW-0472">Membrane</keyword>
<keyword evidence="1" id="KW-0812">Transmembrane</keyword>
<evidence type="ECO:0000256" key="1">
    <source>
        <dbReference type="SAM" id="Phobius"/>
    </source>
</evidence>